<accession>S3EFM5</accession>
<gene>
    <name evidence="1" type="ORF">GLAREA_09151</name>
</gene>
<dbReference type="EMBL" id="KE145352">
    <property type="protein sequence ID" value="EPE36988.1"/>
    <property type="molecule type" value="Genomic_DNA"/>
</dbReference>
<organism evidence="1 2">
    <name type="scientific">Glarea lozoyensis (strain ATCC 20868 / MF5171)</name>
    <dbReference type="NCBI Taxonomy" id="1116229"/>
    <lineage>
        <taxon>Eukaryota</taxon>
        <taxon>Fungi</taxon>
        <taxon>Dikarya</taxon>
        <taxon>Ascomycota</taxon>
        <taxon>Pezizomycotina</taxon>
        <taxon>Leotiomycetes</taxon>
        <taxon>Helotiales</taxon>
        <taxon>Helotiaceae</taxon>
        <taxon>Glarea</taxon>
    </lineage>
</organism>
<proteinExistence type="predicted"/>
<dbReference type="AlphaFoldDB" id="S3EFM5"/>
<dbReference type="HOGENOM" id="CLU_2722451_0_0_1"/>
<sequence>MARPHSDVSRADDHAFCDYFGGVECDASRACCAEFGEGICVWEYLVLVFCGSVGSSGSYYGVFSGDGSVYGC</sequence>
<reference evidence="1 2" key="1">
    <citation type="journal article" date="2013" name="BMC Genomics">
        <title>Genomics-driven discovery of the pneumocandin biosynthetic gene cluster in the fungus Glarea lozoyensis.</title>
        <authorList>
            <person name="Chen L."/>
            <person name="Yue Q."/>
            <person name="Zhang X."/>
            <person name="Xiang M."/>
            <person name="Wang C."/>
            <person name="Li S."/>
            <person name="Che Y."/>
            <person name="Ortiz-Lopez F.J."/>
            <person name="Bills G.F."/>
            <person name="Liu X."/>
            <person name="An Z."/>
        </authorList>
    </citation>
    <scope>NUCLEOTIDE SEQUENCE [LARGE SCALE GENOMIC DNA]</scope>
    <source>
        <strain evidence="2">ATCC 20868 / MF5171</strain>
    </source>
</reference>
<dbReference type="Proteomes" id="UP000016922">
    <property type="component" value="Unassembled WGS sequence"/>
</dbReference>
<dbReference type="RefSeq" id="XP_008076303.1">
    <property type="nucleotide sequence ID" value="XM_008078112.1"/>
</dbReference>
<dbReference type="GeneID" id="19468199"/>
<evidence type="ECO:0000313" key="1">
    <source>
        <dbReference type="EMBL" id="EPE36988.1"/>
    </source>
</evidence>
<dbReference type="KEGG" id="glz:GLAREA_09151"/>
<name>S3EFM5_GLAL2</name>
<evidence type="ECO:0000313" key="2">
    <source>
        <dbReference type="Proteomes" id="UP000016922"/>
    </source>
</evidence>
<keyword evidence="2" id="KW-1185">Reference proteome</keyword>
<protein>
    <submittedName>
        <fullName evidence="1">Uncharacterized protein</fullName>
    </submittedName>
</protein>